<dbReference type="EMBL" id="JBGFUD010016245">
    <property type="protein sequence ID" value="MFH4984270.1"/>
    <property type="molecule type" value="Genomic_DNA"/>
</dbReference>
<gene>
    <name evidence="1" type="ORF">AB6A40_010979</name>
</gene>
<evidence type="ECO:0000313" key="1">
    <source>
        <dbReference type="EMBL" id="MFH4984270.1"/>
    </source>
</evidence>
<dbReference type="AlphaFoldDB" id="A0ABD6F460"/>
<dbReference type="Proteomes" id="UP001608902">
    <property type="component" value="Unassembled WGS sequence"/>
</dbReference>
<protein>
    <recommendedName>
        <fullName evidence="3">Protein kinase domain-containing protein</fullName>
    </recommendedName>
</protein>
<dbReference type="SUPFAM" id="SSF56112">
    <property type="entry name" value="Protein kinase-like (PK-like)"/>
    <property type="match status" value="1"/>
</dbReference>
<evidence type="ECO:0008006" key="3">
    <source>
        <dbReference type="Google" id="ProtNLM"/>
    </source>
</evidence>
<name>A0ABD6F460_9BILA</name>
<evidence type="ECO:0000313" key="2">
    <source>
        <dbReference type="Proteomes" id="UP001608902"/>
    </source>
</evidence>
<proteinExistence type="predicted"/>
<dbReference type="InterPro" id="IPR011009">
    <property type="entry name" value="Kinase-like_dom_sf"/>
</dbReference>
<keyword evidence="2" id="KW-1185">Reference proteome</keyword>
<reference evidence="1 2" key="1">
    <citation type="submission" date="2024-08" db="EMBL/GenBank/DDBJ databases">
        <title>Gnathostoma spinigerum genome.</title>
        <authorList>
            <person name="Gonzalez-Bertolin B."/>
            <person name="Monzon S."/>
            <person name="Zaballos A."/>
            <person name="Jimenez P."/>
            <person name="Dekumyoy P."/>
            <person name="Varona S."/>
            <person name="Cuesta I."/>
            <person name="Sumanam S."/>
            <person name="Adisakwattana P."/>
            <person name="Gasser R.B."/>
            <person name="Hernandez-Gonzalez A."/>
            <person name="Young N.D."/>
            <person name="Perteguer M.J."/>
        </authorList>
    </citation>
    <scope>NUCLEOTIDE SEQUENCE [LARGE SCALE GENOMIC DNA]</scope>
    <source>
        <strain evidence="1">AL3</strain>
        <tissue evidence="1">Liver</tissue>
    </source>
</reference>
<comment type="caution">
    <text evidence="1">The sequence shown here is derived from an EMBL/GenBank/DDBJ whole genome shotgun (WGS) entry which is preliminary data.</text>
</comment>
<accession>A0ABD6F460</accession>
<sequence length="122" mass="14063">MSTKKEQLKEEKFQIPIVGRFIELKNHRYYVTSQLHSGPFSEVFTINDGKQQYALKTEKIFGTKRSVLKLDVLVLKTLNANGDTNGFPNFVDAGRLPTFKYIIMELIGPDLSKLRRSMPNKR</sequence>
<dbReference type="Gene3D" id="3.30.200.20">
    <property type="entry name" value="Phosphorylase Kinase, domain 1"/>
    <property type="match status" value="1"/>
</dbReference>
<organism evidence="1 2">
    <name type="scientific">Gnathostoma spinigerum</name>
    <dbReference type="NCBI Taxonomy" id="75299"/>
    <lineage>
        <taxon>Eukaryota</taxon>
        <taxon>Metazoa</taxon>
        <taxon>Ecdysozoa</taxon>
        <taxon>Nematoda</taxon>
        <taxon>Chromadorea</taxon>
        <taxon>Rhabditida</taxon>
        <taxon>Spirurina</taxon>
        <taxon>Gnathostomatomorpha</taxon>
        <taxon>Gnathostomatoidea</taxon>
        <taxon>Gnathostomatidae</taxon>
        <taxon>Gnathostoma</taxon>
    </lineage>
</organism>